<proteinExistence type="predicted"/>
<keyword evidence="3" id="KW-0862">Zinc</keyword>
<dbReference type="EMBL" id="KQ988199">
    <property type="protein sequence ID" value="KZV56442.1"/>
    <property type="molecule type" value="Genomic_DNA"/>
</dbReference>
<dbReference type="GO" id="GO:0005634">
    <property type="term" value="C:nucleus"/>
    <property type="evidence" value="ECO:0007669"/>
    <property type="project" value="TreeGrafter"/>
</dbReference>
<feature type="domain" description="RING-type" evidence="6">
    <location>
        <begin position="158"/>
        <end position="203"/>
    </location>
</feature>
<evidence type="ECO:0000259" key="6">
    <source>
        <dbReference type="PROSITE" id="PS50089"/>
    </source>
</evidence>
<feature type="region of interest" description="Disordered" evidence="5">
    <location>
        <begin position="68"/>
        <end position="116"/>
    </location>
</feature>
<dbReference type="PANTHER" id="PTHR45931">
    <property type="entry name" value="SI:CH211-59O9.10"/>
    <property type="match status" value="1"/>
</dbReference>
<evidence type="ECO:0000313" key="8">
    <source>
        <dbReference type="Proteomes" id="UP000250235"/>
    </source>
</evidence>
<dbReference type="Proteomes" id="UP000250235">
    <property type="component" value="Unassembled WGS sequence"/>
</dbReference>
<dbReference type="CDD" id="cd16454">
    <property type="entry name" value="RING-H2_PA-TM-RING"/>
    <property type="match status" value="1"/>
</dbReference>
<evidence type="ECO:0000313" key="7">
    <source>
        <dbReference type="EMBL" id="KZV56442.1"/>
    </source>
</evidence>
<dbReference type="AlphaFoldDB" id="A0A2Z7DA29"/>
<evidence type="ECO:0000256" key="2">
    <source>
        <dbReference type="ARBA" id="ARBA00022771"/>
    </source>
</evidence>
<keyword evidence="8" id="KW-1185">Reference proteome</keyword>
<dbReference type="SUPFAM" id="SSF57850">
    <property type="entry name" value="RING/U-box"/>
    <property type="match status" value="1"/>
</dbReference>
<name>A0A2Z7DA29_9LAMI</name>
<dbReference type="InterPro" id="IPR051834">
    <property type="entry name" value="RING_finger_E3_ligase"/>
</dbReference>
<keyword evidence="2 4" id="KW-0863">Zinc-finger</keyword>
<reference evidence="7 8" key="1">
    <citation type="journal article" date="2015" name="Proc. Natl. Acad. Sci. U.S.A.">
        <title>The resurrection genome of Boea hygrometrica: A blueprint for survival of dehydration.</title>
        <authorList>
            <person name="Xiao L."/>
            <person name="Yang G."/>
            <person name="Zhang L."/>
            <person name="Yang X."/>
            <person name="Zhao S."/>
            <person name="Ji Z."/>
            <person name="Zhou Q."/>
            <person name="Hu M."/>
            <person name="Wang Y."/>
            <person name="Chen M."/>
            <person name="Xu Y."/>
            <person name="Jin H."/>
            <person name="Xiao X."/>
            <person name="Hu G."/>
            <person name="Bao F."/>
            <person name="Hu Y."/>
            <person name="Wan P."/>
            <person name="Li L."/>
            <person name="Deng X."/>
            <person name="Kuang T."/>
            <person name="Xiang C."/>
            <person name="Zhu J.K."/>
            <person name="Oliver M.J."/>
            <person name="He Y."/>
        </authorList>
    </citation>
    <scope>NUCLEOTIDE SEQUENCE [LARGE SCALE GENOMIC DNA]</scope>
    <source>
        <strain evidence="8">cv. XS01</strain>
    </source>
</reference>
<dbReference type="InterPro" id="IPR001841">
    <property type="entry name" value="Znf_RING"/>
</dbReference>
<dbReference type="OrthoDB" id="4348522at2759"/>
<sequence length="288" mass="31756">MSTSTEPATVPRPFFISASTGTNRRSYRCYNCSHSFHVSPAGATNALSPSSFRCPRCYHRHLLPNHTISPPPPIAPLPPPPPPPMPPPMNSIQSPGSNVSPYYTSDDSDSDYDYDSDSSLLSFTSPNFYTSTPALRSFVNSLPMKILPPNSTPSLQSCSICLDDFEINPNTERPVNELPCEHYFHKDCISEWLQRNYTCPLCRFKLPIEPHQEEQSTQLVEDHDAVLPLDLAPRGERILSRVTGIQSFGASAAANSGRLILSLSAGIRNRSGHHVTEDEEGDTLMVDA</sequence>
<dbReference type="Pfam" id="PF13639">
    <property type="entry name" value="zf-RING_2"/>
    <property type="match status" value="1"/>
</dbReference>
<keyword evidence="1" id="KW-0479">Metal-binding</keyword>
<dbReference type="Gene3D" id="3.30.40.10">
    <property type="entry name" value="Zinc/RING finger domain, C3HC4 (zinc finger)"/>
    <property type="match status" value="1"/>
</dbReference>
<dbReference type="GO" id="GO:0061630">
    <property type="term" value="F:ubiquitin protein ligase activity"/>
    <property type="evidence" value="ECO:0007669"/>
    <property type="project" value="TreeGrafter"/>
</dbReference>
<evidence type="ECO:0000256" key="4">
    <source>
        <dbReference type="PROSITE-ProRule" id="PRU00175"/>
    </source>
</evidence>
<dbReference type="InterPro" id="IPR013083">
    <property type="entry name" value="Znf_RING/FYVE/PHD"/>
</dbReference>
<evidence type="ECO:0000256" key="3">
    <source>
        <dbReference type="ARBA" id="ARBA00022833"/>
    </source>
</evidence>
<feature type="compositionally biased region" description="Acidic residues" evidence="5">
    <location>
        <begin position="106"/>
        <end position="116"/>
    </location>
</feature>
<feature type="compositionally biased region" description="Polar residues" evidence="5">
    <location>
        <begin position="90"/>
        <end position="103"/>
    </location>
</feature>
<dbReference type="GO" id="GO:0008270">
    <property type="term" value="F:zinc ion binding"/>
    <property type="evidence" value="ECO:0007669"/>
    <property type="project" value="UniProtKB-KW"/>
</dbReference>
<dbReference type="PROSITE" id="PS50089">
    <property type="entry name" value="ZF_RING_2"/>
    <property type="match status" value="1"/>
</dbReference>
<gene>
    <name evidence="7" type="ORF">F511_08340</name>
</gene>
<accession>A0A2Z7DA29</accession>
<dbReference type="GO" id="GO:0006511">
    <property type="term" value="P:ubiquitin-dependent protein catabolic process"/>
    <property type="evidence" value="ECO:0007669"/>
    <property type="project" value="TreeGrafter"/>
</dbReference>
<evidence type="ECO:0000256" key="1">
    <source>
        <dbReference type="ARBA" id="ARBA00022723"/>
    </source>
</evidence>
<dbReference type="SMART" id="SM00184">
    <property type="entry name" value="RING"/>
    <property type="match status" value="1"/>
</dbReference>
<protein>
    <recommendedName>
        <fullName evidence="6">RING-type domain-containing protein</fullName>
    </recommendedName>
</protein>
<feature type="compositionally biased region" description="Pro residues" evidence="5">
    <location>
        <begin position="69"/>
        <end position="89"/>
    </location>
</feature>
<evidence type="ECO:0000256" key="5">
    <source>
        <dbReference type="SAM" id="MobiDB-lite"/>
    </source>
</evidence>
<dbReference type="PANTHER" id="PTHR45931:SF3">
    <property type="entry name" value="RING ZINC FINGER-CONTAINING PROTEIN"/>
    <property type="match status" value="1"/>
</dbReference>
<organism evidence="7 8">
    <name type="scientific">Dorcoceras hygrometricum</name>
    <dbReference type="NCBI Taxonomy" id="472368"/>
    <lineage>
        <taxon>Eukaryota</taxon>
        <taxon>Viridiplantae</taxon>
        <taxon>Streptophyta</taxon>
        <taxon>Embryophyta</taxon>
        <taxon>Tracheophyta</taxon>
        <taxon>Spermatophyta</taxon>
        <taxon>Magnoliopsida</taxon>
        <taxon>eudicotyledons</taxon>
        <taxon>Gunneridae</taxon>
        <taxon>Pentapetalae</taxon>
        <taxon>asterids</taxon>
        <taxon>lamiids</taxon>
        <taxon>Lamiales</taxon>
        <taxon>Gesneriaceae</taxon>
        <taxon>Didymocarpoideae</taxon>
        <taxon>Trichosporeae</taxon>
        <taxon>Loxocarpinae</taxon>
        <taxon>Dorcoceras</taxon>
    </lineage>
</organism>